<dbReference type="Proteomes" id="UP000623301">
    <property type="component" value="Unassembled WGS sequence"/>
</dbReference>
<dbReference type="PANTHER" id="PTHR21666:SF270">
    <property type="entry name" value="MUREIN HYDROLASE ACTIVATOR ENVC"/>
    <property type="match status" value="1"/>
</dbReference>
<proteinExistence type="predicted"/>
<comment type="caution">
    <text evidence="2">The sequence shown here is derived from an EMBL/GenBank/DDBJ whole genome shotgun (WGS) entry which is preliminary data.</text>
</comment>
<reference evidence="2 3" key="1">
    <citation type="submission" date="2020-12" db="EMBL/GenBank/DDBJ databases">
        <title>Aureibaculum luteum sp. nov. and Aureibaculum flavum sp. nov., novel members of the family Flavobacteriaceae isolated from Antarctic intertidal sediments.</title>
        <authorList>
            <person name="He X."/>
            <person name="Zhang X."/>
        </authorList>
    </citation>
    <scope>NUCLEOTIDE SEQUENCE [LARGE SCALE GENOMIC DNA]</scope>
    <source>
        <strain evidence="2 3">A20</strain>
    </source>
</reference>
<dbReference type="PROSITE" id="PS51257">
    <property type="entry name" value="PROKAR_LIPOPROTEIN"/>
    <property type="match status" value="1"/>
</dbReference>
<gene>
    <name evidence="2" type="ORF">JBL43_03550</name>
</gene>
<dbReference type="Gene3D" id="2.70.70.10">
    <property type="entry name" value="Glucose Permease (Domain IIA)"/>
    <property type="match status" value="1"/>
</dbReference>
<dbReference type="InterPro" id="IPR011055">
    <property type="entry name" value="Dup_hybrid_motif"/>
</dbReference>
<dbReference type="RefSeq" id="WP_198840110.1">
    <property type="nucleotide sequence ID" value="NZ_JAEHFJ010000002.1"/>
</dbReference>
<evidence type="ECO:0000313" key="2">
    <source>
        <dbReference type="EMBL" id="MBJ2173295.1"/>
    </source>
</evidence>
<feature type="domain" description="M23ase beta-sheet core" evidence="1">
    <location>
        <begin position="137"/>
        <end position="235"/>
    </location>
</feature>
<dbReference type="SUPFAM" id="SSF51261">
    <property type="entry name" value="Duplicated hybrid motif"/>
    <property type="match status" value="1"/>
</dbReference>
<name>A0ABS0WMU0_9FLAO</name>
<dbReference type="CDD" id="cd12797">
    <property type="entry name" value="M23_peptidase"/>
    <property type="match status" value="1"/>
</dbReference>
<dbReference type="InterPro" id="IPR016047">
    <property type="entry name" value="M23ase_b-sheet_dom"/>
</dbReference>
<sequence>MKKLLFIVLYLMIISCSKEEKRPDYVTINLENDSIYIEVINPVTSTSFLKIENLDNGETKILDFDKPDTLIVLKFHKSEIDTAEIFKNYKIKINYGSSVFTKYDSLYNYGLPFLKGKRFRVLQGQNSSFTHNGQVSSYAIDFKMDIGQEVCAIREGVVVYVKNDSDEGGSGKEYKSKANSTLIFHNDGTFSQYAHFKKNGIIVKKGDTIKKGQLIGYSGNTGQSTEPHLHFVVYKPTINGLASIPYILDSIPTNKYKTGRIATNN</sequence>
<accession>A0ABS0WMU0</accession>
<dbReference type="InterPro" id="IPR050570">
    <property type="entry name" value="Cell_wall_metabolism_enzyme"/>
</dbReference>
<evidence type="ECO:0000313" key="3">
    <source>
        <dbReference type="Proteomes" id="UP000623301"/>
    </source>
</evidence>
<dbReference type="PANTHER" id="PTHR21666">
    <property type="entry name" value="PEPTIDASE-RELATED"/>
    <property type="match status" value="1"/>
</dbReference>
<protein>
    <submittedName>
        <fullName evidence="2">M23 family metallopeptidase</fullName>
    </submittedName>
</protein>
<keyword evidence="3" id="KW-1185">Reference proteome</keyword>
<dbReference type="Pfam" id="PF01551">
    <property type="entry name" value="Peptidase_M23"/>
    <property type="match status" value="1"/>
</dbReference>
<dbReference type="EMBL" id="JAEHFJ010000002">
    <property type="protein sequence ID" value="MBJ2173295.1"/>
    <property type="molecule type" value="Genomic_DNA"/>
</dbReference>
<evidence type="ECO:0000259" key="1">
    <source>
        <dbReference type="Pfam" id="PF01551"/>
    </source>
</evidence>
<organism evidence="2 3">
    <name type="scientific">Aureibaculum flavum</name>
    <dbReference type="NCBI Taxonomy" id="2795986"/>
    <lineage>
        <taxon>Bacteria</taxon>
        <taxon>Pseudomonadati</taxon>
        <taxon>Bacteroidota</taxon>
        <taxon>Flavobacteriia</taxon>
        <taxon>Flavobacteriales</taxon>
        <taxon>Flavobacteriaceae</taxon>
        <taxon>Aureibaculum</taxon>
    </lineage>
</organism>